<dbReference type="Proteomes" id="UP000183915">
    <property type="component" value="Unassembled WGS sequence"/>
</dbReference>
<evidence type="ECO:0000313" key="5">
    <source>
        <dbReference type="Proteomes" id="UP000183915"/>
    </source>
</evidence>
<accession>A0ABY0YSZ4</accession>
<evidence type="ECO:0000259" key="3">
    <source>
        <dbReference type="PROSITE" id="PS51186"/>
    </source>
</evidence>
<dbReference type="Pfam" id="PF13673">
    <property type="entry name" value="Acetyltransf_10"/>
    <property type="match status" value="1"/>
</dbReference>
<keyword evidence="1" id="KW-0808">Transferase</keyword>
<dbReference type="InterPro" id="IPR000182">
    <property type="entry name" value="GNAT_dom"/>
</dbReference>
<organism evidence="4 5">
    <name type="scientific">Pseudomonas kilonensis</name>
    <dbReference type="NCBI Taxonomy" id="132476"/>
    <lineage>
        <taxon>Bacteria</taxon>
        <taxon>Pseudomonadati</taxon>
        <taxon>Pseudomonadota</taxon>
        <taxon>Gammaproteobacteria</taxon>
        <taxon>Pseudomonadales</taxon>
        <taxon>Pseudomonadaceae</taxon>
        <taxon>Pseudomonas</taxon>
    </lineage>
</organism>
<keyword evidence="5" id="KW-1185">Reference proteome</keyword>
<comment type="caution">
    <text evidence="4">The sequence shown here is derived from an EMBL/GenBank/DDBJ whole genome shotgun (WGS) entry which is preliminary data.</text>
</comment>
<gene>
    <name evidence="4" type="ORF">SAMN04490188_2100</name>
</gene>
<dbReference type="Gene3D" id="3.40.630.30">
    <property type="match status" value="1"/>
</dbReference>
<protein>
    <submittedName>
        <fullName evidence="4">ElaA protein</fullName>
    </submittedName>
</protein>
<reference evidence="4 5" key="1">
    <citation type="submission" date="2016-10" db="EMBL/GenBank/DDBJ databases">
        <authorList>
            <person name="Varghese N."/>
            <person name="Submissions S."/>
        </authorList>
    </citation>
    <scope>NUCLEOTIDE SEQUENCE [LARGE SCALE GENOMIC DNA]</scope>
    <source>
        <strain evidence="4 5">BS3780</strain>
    </source>
</reference>
<dbReference type="PANTHER" id="PTHR43877">
    <property type="entry name" value="AMINOALKYLPHOSPHONATE N-ACETYLTRANSFERASE-RELATED-RELATED"/>
    <property type="match status" value="1"/>
</dbReference>
<dbReference type="InterPro" id="IPR050832">
    <property type="entry name" value="Bact_Acetyltransf"/>
</dbReference>
<sequence>MAFWPLSQIFQSTEKETSGPSTLNIGIRFFRKFKKMDIEWVCKHHSDLSKEQLYAILKLRADVFVVEQNCAYPDVDGLDLEGDTCHLMAWQDNHLVAYLRLLDPHSQNSDVVIGRVVIAPHARGQGLGHTLMEQALKQAEKHWPGTSISLSAQAHLQGYYGRYGFEVVGVEYMEDGIAHIGMHRP</sequence>
<proteinExistence type="predicted"/>
<dbReference type="SUPFAM" id="SSF55729">
    <property type="entry name" value="Acyl-CoA N-acyltransferases (Nat)"/>
    <property type="match status" value="1"/>
</dbReference>
<feature type="domain" description="N-acetyltransferase" evidence="3">
    <location>
        <begin position="43"/>
        <end position="185"/>
    </location>
</feature>
<evidence type="ECO:0000256" key="1">
    <source>
        <dbReference type="ARBA" id="ARBA00022679"/>
    </source>
</evidence>
<evidence type="ECO:0000313" key="4">
    <source>
        <dbReference type="EMBL" id="SED94918.1"/>
    </source>
</evidence>
<dbReference type="EMBL" id="FNTT01000002">
    <property type="protein sequence ID" value="SED94918.1"/>
    <property type="molecule type" value="Genomic_DNA"/>
</dbReference>
<dbReference type="NCBIfam" id="NF007644">
    <property type="entry name" value="PRK10314.1"/>
    <property type="match status" value="1"/>
</dbReference>
<dbReference type="CDD" id="cd04301">
    <property type="entry name" value="NAT_SF"/>
    <property type="match status" value="1"/>
</dbReference>
<evidence type="ECO:0000256" key="2">
    <source>
        <dbReference type="ARBA" id="ARBA00023315"/>
    </source>
</evidence>
<name>A0ABY0YSZ4_9PSED</name>
<dbReference type="InterPro" id="IPR016181">
    <property type="entry name" value="Acyl_CoA_acyltransferase"/>
</dbReference>
<dbReference type="PROSITE" id="PS51186">
    <property type="entry name" value="GNAT"/>
    <property type="match status" value="1"/>
</dbReference>
<keyword evidence="2" id="KW-0012">Acyltransferase</keyword>